<keyword evidence="5" id="KW-1185">Reference proteome</keyword>
<evidence type="ECO:0000313" key="4">
    <source>
        <dbReference type="EMBL" id="KAK7468262.1"/>
    </source>
</evidence>
<keyword evidence="2" id="KW-0472">Membrane</keyword>
<sequence>MFASLFFAVFVQLLYHIRVSSAFQINCPSTANVGEQVDCTWIRNNGDDSSFGLLLHPTSQDQTGTVVQTIRDTTQDQATFPVTFDHPDQFIIEVVPPDTDRRTNIKASSSTINAVSSGNSGSGTSSSTISNDGNTNTVSNNGAATSTTSAVPSSTSSADANTQTSQVGVFNPGFPVIKLPETDSSSSPQPTPAAFVPSSGASGAIPVSAATNPATVTATQSFLSTLTLNPAGPTSINPSQPSSFPQPSSDSKGSKLPLIMGLTFGILAFLLVILSLLYTYSRSRRRKQTSMFWNEKMVRNGRGRGLVFDVVSPFGTLKGGKGENGAEVSDMVEKGGAQGVGTNVNVGTGASAALAALSSTAGGQRESDIRSVSEYSYRTSRSESLDPKIAMLWQNARERVSGLSRSNTAVTKSTQAGLVGTSGSGAGGSPLPSVRESSEKATDRATLSVSQSHDSAISGYSEFGLSAYGGYRGSGAESGITRIGDASARSSSSASLSPRGSVSISVAHPTIPSSSPFGLPISYSAPSLPISPSAPIPAATLAVPAAAATIYQTSPRNPFADQNQVAFPQIQDQEPSRQSAYSASSGSSEPSVFYTAVPKGPGEGNSLAVPTPAQPAPTTIKERLAPWFTFPPRPQPGPSTLSPALATALSPGSSIDRPPPDASLPTSVNSTWNSNMGRYSNMSPTLGLPTSPLSVSSGGIIQTSAGSPVSMAMSPTSPNPNQAGLPAATAQSSYGFPTQRILGLFPPSAATWTTTASNWATNLGVRSGMTLAPGRVSVDPSFRDSRYSEYTGPKAV</sequence>
<evidence type="ECO:0000256" key="2">
    <source>
        <dbReference type="SAM" id="Phobius"/>
    </source>
</evidence>
<keyword evidence="2" id="KW-1133">Transmembrane helix</keyword>
<dbReference type="Proteomes" id="UP001498398">
    <property type="component" value="Unassembled WGS sequence"/>
</dbReference>
<feature type="signal peptide" evidence="3">
    <location>
        <begin position="1"/>
        <end position="22"/>
    </location>
</feature>
<feature type="compositionally biased region" description="Polar residues" evidence="1">
    <location>
        <begin position="105"/>
        <end position="115"/>
    </location>
</feature>
<organism evidence="4 5">
    <name type="scientific">Marasmiellus scandens</name>
    <dbReference type="NCBI Taxonomy" id="2682957"/>
    <lineage>
        <taxon>Eukaryota</taxon>
        <taxon>Fungi</taxon>
        <taxon>Dikarya</taxon>
        <taxon>Basidiomycota</taxon>
        <taxon>Agaricomycotina</taxon>
        <taxon>Agaricomycetes</taxon>
        <taxon>Agaricomycetidae</taxon>
        <taxon>Agaricales</taxon>
        <taxon>Marasmiineae</taxon>
        <taxon>Omphalotaceae</taxon>
        <taxon>Marasmiellus</taxon>
    </lineage>
</organism>
<feature type="compositionally biased region" description="Low complexity" evidence="1">
    <location>
        <begin position="116"/>
        <end position="158"/>
    </location>
</feature>
<feature type="compositionally biased region" description="Polar residues" evidence="1">
    <location>
        <begin position="159"/>
        <end position="168"/>
    </location>
</feature>
<keyword evidence="3" id="KW-0732">Signal</keyword>
<feature type="region of interest" description="Disordered" evidence="1">
    <location>
        <begin position="632"/>
        <end position="665"/>
    </location>
</feature>
<keyword evidence="2" id="KW-0812">Transmembrane</keyword>
<feature type="region of interest" description="Disordered" evidence="1">
    <location>
        <begin position="229"/>
        <end position="251"/>
    </location>
</feature>
<dbReference type="EMBL" id="JBANRG010000003">
    <property type="protein sequence ID" value="KAK7468262.1"/>
    <property type="molecule type" value="Genomic_DNA"/>
</dbReference>
<feature type="chain" id="PRO_5046931782" evidence="3">
    <location>
        <begin position="23"/>
        <end position="796"/>
    </location>
</feature>
<name>A0ABR1JXN8_9AGAR</name>
<evidence type="ECO:0000256" key="3">
    <source>
        <dbReference type="SAM" id="SignalP"/>
    </source>
</evidence>
<feature type="region of interest" description="Disordered" evidence="1">
    <location>
        <begin position="402"/>
        <end position="451"/>
    </location>
</feature>
<evidence type="ECO:0000256" key="1">
    <source>
        <dbReference type="SAM" id="MobiDB-lite"/>
    </source>
</evidence>
<protein>
    <submittedName>
        <fullName evidence="4">Uncharacterized protein</fullName>
    </submittedName>
</protein>
<comment type="caution">
    <text evidence="4">The sequence shown here is derived from an EMBL/GenBank/DDBJ whole genome shotgun (WGS) entry which is preliminary data.</text>
</comment>
<proteinExistence type="predicted"/>
<accession>A0ABR1JXN8</accession>
<feature type="transmembrane region" description="Helical" evidence="2">
    <location>
        <begin position="256"/>
        <end position="278"/>
    </location>
</feature>
<reference evidence="4 5" key="1">
    <citation type="submission" date="2024-01" db="EMBL/GenBank/DDBJ databases">
        <title>A draft genome for the cacao thread blight pathogen Marasmiellus scandens.</title>
        <authorList>
            <person name="Baruah I.K."/>
            <person name="Leung J."/>
            <person name="Bukari Y."/>
            <person name="Amoako-Attah I."/>
            <person name="Meinhardt L.W."/>
            <person name="Bailey B.A."/>
            <person name="Cohen S.P."/>
        </authorList>
    </citation>
    <scope>NUCLEOTIDE SEQUENCE [LARGE SCALE GENOMIC DNA]</scope>
    <source>
        <strain evidence="4 5">GH-19</strain>
    </source>
</reference>
<gene>
    <name evidence="4" type="ORF">VKT23_002771</name>
</gene>
<feature type="region of interest" description="Disordered" evidence="1">
    <location>
        <begin position="95"/>
        <end position="198"/>
    </location>
</feature>
<evidence type="ECO:0000313" key="5">
    <source>
        <dbReference type="Proteomes" id="UP001498398"/>
    </source>
</evidence>
<feature type="compositionally biased region" description="Low complexity" evidence="1">
    <location>
        <begin position="235"/>
        <end position="251"/>
    </location>
</feature>
<feature type="compositionally biased region" description="Polar residues" evidence="1">
    <location>
        <begin position="403"/>
        <end position="415"/>
    </location>
</feature>